<comment type="caution">
    <text evidence="1">The sequence shown here is derived from an EMBL/GenBank/DDBJ whole genome shotgun (WGS) entry which is preliminary data.</text>
</comment>
<dbReference type="EMBL" id="JAUFQC010000032">
    <property type="protein sequence ID" value="MDN3612728.1"/>
    <property type="molecule type" value="Genomic_DNA"/>
</dbReference>
<evidence type="ECO:0000313" key="2">
    <source>
        <dbReference type="Proteomes" id="UP001238540"/>
    </source>
</evidence>
<keyword evidence="2" id="KW-1185">Reference proteome</keyword>
<organism evidence="1 2">
    <name type="scientific">Vibrio ostreicida</name>
    <dbReference type="NCBI Taxonomy" id="526588"/>
    <lineage>
        <taxon>Bacteria</taxon>
        <taxon>Pseudomonadati</taxon>
        <taxon>Pseudomonadota</taxon>
        <taxon>Gammaproteobacteria</taxon>
        <taxon>Vibrionales</taxon>
        <taxon>Vibrionaceae</taxon>
        <taxon>Vibrio</taxon>
    </lineage>
</organism>
<proteinExistence type="predicted"/>
<dbReference type="Proteomes" id="UP001238540">
    <property type="component" value="Unassembled WGS sequence"/>
</dbReference>
<sequence>MNKLTRTFTKLYQSIKIEQEKLQDFTDVSSDWLWETNAEGKLRFCSGPMKQALEIDLETEPELAQIERLKHAKG</sequence>
<accession>A0ABT8C2Z0</accession>
<evidence type="ECO:0000313" key="1">
    <source>
        <dbReference type="EMBL" id="MDN3612728.1"/>
    </source>
</evidence>
<reference evidence="2" key="1">
    <citation type="journal article" date="2019" name="Int. J. Syst. Evol. Microbiol.">
        <title>The Global Catalogue of Microorganisms (GCM) 10K type strain sequencing project: providing services to taxonomists for standard genome sequencing and annotation.</title>
        <authorList>
            <consortium name="The Broad Institute Genomics Platform"/>
            <consortium name="The Broad Institute Genome Sequencing Center for Infectious Disease"/>
            <person name="Wu L."/>
            <person name="Ma J."/>
        </authorList>
    </citation>
    <scope>NUCLEOTIDE SEQUENCE [LARGE SCALE GENOMIC DNA]</scope>
    <source>
        <strain evidence="2">CECT 7398</strain>
    </source>
</reference>
<protein>
    <submittedName>
        <fullName evidence="1">Uncharacterized protein</fullName>
    </submittedName>
</protein>
<name>A0ABT8C2Z0_9VIBR</name>
<gene>
    <name evidence="1" type="ORF">QWZ16_24495</name>
</gene>
<dbReference type="RefSeq" id="WP_290313476.1">
    <property type="nucleotide sequence ID" value="NZ_JAUFQC010000032.1"/>
</dbReference>